<keyword evidence="3 6" id="KW-0378">Hydrolase</keyword>
<evidence type="ECO:0000256" key="3">
    <source>
        <dbReference type="ARBA" id="ARBA00022801"/>
    </source>
</evidence>
<reference evidence="9" key="1">
    <citation type="submission" date="2016-11" db="EMBL/GenBank/DDBJ databases">
        <authorList>
            <person name="Varghese N."/>
            <person name="Submissions S."/>
        </authorList>
    </citation>
    <scope>NUCLEOTIDE SEQUENCE [LARGE SCALE GENOMIC DNA]</scope>
    <source>
        <strain evidence="9">UWOS</strain>
    </source>
</reference>
<comment type="similarity">
    <text evidence="6">Belongs to the metallo-dependent hydrolases superfamily. DHOase family. Class II DHOase subfamily.</text>
</comment>
<feature type="binding site" description="via carbamate group" evidence="6">
    <location>
        <position position="95"/>
    </location>
    <ligand>
        <name>Zn(2+)</name>
        <dbReference type="ChEBI" id="CHEBI:29105"/>
        <label>2</label>
    </ligand>
</feature>
<dbReference type="SUPFAM" id="SSF51556">
    <property type="entry name" value="Metallo-dependent hydrolases"/>
    <property type="match status" value="1"/>
</dbReference>
<gene>
    <name evidence="6" type="primary">pyrC</name>
    <name evidence="8" type="ORF">SAMN05720469_11265</name>
</gene>
<comment type="function">
    <text evidence="1 6">Catalyzes the reversible cyclization of carbamoyl aspartate to dihydroorotate.</text>
</comment>
<feature type="binding site" evidence="6">
    <location>
        <position position="132"/>
    </location>
    <ligand>
        <name>Zn(2+)</name>
        <dbReference type="ChEBI" id="CHEBI:29105"/>
        <label>2</label>
    </ligand>
</feature>
<keyword evidence="9" id="KW-1185">Reference proteome</keyword>
<dbReference type="InterPro" id="IPR004721">
    <property type="entry name" value="DHOdimr"/>
</dbReference>
<evidence type="ECO:0000256" key="7">
    <source>
        <dbReference type="NCBIfam" id="TIGR00856"/>
    </source>
</evidence>
<dbReference type="HAMAP" id="MF_00219">
    <property type="entry name" value="PyrC_classII"/>
    <property type="match status" value="1"/>
</dbReference>
<dbReference type="GO" id="GO:0005737">
    <property type="term" value="C:cytoplasm"/>
    <property type="evidence" value="ECO:0007669"/>
    <property type="project" value="TreeGrafter"/>
</dbReference>
<comment type="subunit">
    <text evidence="6">Homodimer.</text>
</comment>
<name>A0A1M6U653_9BACT</name>
<feature type="binding site" evidence="6">
    <location>
        <position position="167"/>
    </location>
    <ligand>
        <name>Zn(2+)</name>
        <dbReference type="ChEBI" id="CHEBI:29105"/>
        <label>2</label>
    </ligand>
</feature>
<comment type="caution">
    <text evidence="6">Lacks conserved residue(s) required for the propagation of feature annotation.</text>
</comment>
<keyword evidence="5 6" id="KW-0665">Pyrimidine biosynthesis</keyword>
<evidence type="ECO:0000256" key="1">
    <source>
        <dbReference type="ARBA" id="ARBA00002368"/>
    </source>
</evidence>
<dbReference type="PIRSF" id="PIRSF001237">
    <property type="entry name" value="DHOdimr"/>
    <property type="match status" value="1"/>
</dbReference>
<proteinExistence type="inferred from homology"/>
<sequence>MDSLKLPLPDDFHVHLRQGELLAHYAKTVAQDFGRILVMPNTVPPISSAQSLCEYRKQIHDAAPGLDLLMTFKLNAQLSSNDLQQLKDAGAVAGKYYPAGVTTNSEDGVSEFESIFPVVAEMEKLGLVLCIHGEEPGAFCLDRESLFIRRVECLARKFPKLKIVFEHLSTKAAVDAVLRLPSNVAATITVHHLLHTLDDIVGASLHPHHFCKPLPKRPEDREALRAAAFSGNPKFFFGSDSAPHEKGKKEGPCGAAGVYSAPVAVPILIEIFERNGALDKLPDFIAGFGADFYGIERTKKCCTYLQKPWTVPENIDGAVPLFAGKTLRWKRSES</sequence>
<feature type="binding site" evidence="6">
    <location>
        <position position="244"/>
    </location>
    <ligand>
        <name>substrate</name>
    </ligand>
</feature>
<organism evidence="8 9">
    <name type="scientific">Fibrobacter intestinalis</name>
    <dbReference type="NCBI Taxonomy" id="28122"/>
    <lineage>
        <taxon>Bacteria</taxon>
        <taxon>Pseudomonadati</taxon>
        <taxon>Fibrobacterota</taxon>
        <taxon>Fibrobacteria</taxon>
        <taxon>Fibrobacterales</taxon>
        <taxon>Fibrobacteraceae</taxon>
        <taxon>Fibrobacter</taxon>
    </lineage>
</organism>
<dbReference type="EC" id="3.5.2.3" evidence="6 7"/>
<feature type="active site" evidence="6">
    <location>
        <position position="240"/>
    </location>
</feature>
<evidence type="ECO:0000256" key="5">
    <source>
        <dbReference type="ARBA" id="ARBA00022975"/>
    </source>
</evidence>
<evidence type="ECO:0000256" key="2">
    <source>
        <dbReference type="ARBA" id="ARBA00022723"/>
    </source>
</evidence>
<dbReference type="GO" id="GO:0044205">
    <property type="term" value="P:'de novo' UMP biosynthetic process"/>
    <property type="evidence" value="ECO:0007669"/>
    <property type="project" value="UniProtKB-UniRule"/>
</dbReference>
<feature type="binding site" evidence="6">
    <location>
        <position position="256"/>
    </location>
    <ligand>
        <name>substrate</name>
    </ligand>
</feature>
<comment type="cofactor">
    <cofactor evidence="6">
        <name>Zn(2+)</name>
        <dbReference type="ChEBI" id="CHEBI:29105"/>
    </cofactor>
    <text evidence="6">Binds 2 Zn(2+) ions per subunit.</text>
</comment>
<feature type="modified residue" description="N6-carboxylysine" evidence="6">
    <location>
        <position position="95"/>
    </location>
</feature>
<dbReference type="PANTHER" id="PTHR43137:SF1">
    <property type="entry name" value="DIHYDROOROTASE"/>
    <property type="match status" value="1"/>
</dbReference>
<dbReference type="PROSITE" id="PS00483">
    <property type="entry name" value="DIHYDROOROTASE_2"/>
    <property type="match status" value="1"/>
</dbReference>
<dbReference type="UniPathway" id="UPA00070">
    <property type="reaction ID" value="UER00117"/>
</dbReference>
<comment type="pathway">
    <text evidence="6">Pyrimidine metabolism; UMP biosynthesis via de novo pathway; (S)-dihydroorotate from bicarbonate: step 3/3.</text>
</comment>
<comment type="catalytic activity">
    <reaction evidence="6">
        <text>(S)-dihydroorotate + H2O = N-carbamoyl-L-aspartate + H(+)</text>
        <dbReference type="Rhea" id="RHEA:24296"/>
        <dbReference type="ChEBI" id="CHEBI:15377"/>
        <dbReference type="ChEBI" id="CHEBI:15378"/>
        <dbReference type="ChEBI" id="CHEBI:30864"/>
        <dbReference type="ChEBI" id="CHEBI:32814"/>
        <dbReference type="EC" id="3.5.2.3"/>
    </reaction>
</comment>
<dbReference type="NCBIfam" id="TIGR00856">
    <property type="entry name" value="pyrC_dimer"/>
    <property type="match status" value="1"/>
</dbReference>
<evidence type="ECO:0000313" key="8">
    <source>
        <dbReference type="EMBL" id="SHK64650.1"/>
    </source>
</evidence>
<keyword evidence="2 6" id="KW-0479">Metal-binding</keyword>
<feature type="binding site" evidence="6">
    <location>
        <position position="240"/>
    </location>
    <ligand>
        <name>Zn(2+)</name>
        <dbReference type="ChEBI" id="CHEBI:29105"/>
        <label>1</label>
    </ligand>
</feature>
<feature type="binding site" evidence="6">
    <location>
        <position position="13"/>
    </location>
    <ligand>
        <name>Zn(2+)</name>
        <dbReference type="ChEBI" id="CHEBI:29105"/>
        <label>1</label>
    </ligand>
</feature>
<evidence type="ECO:0000313" key="9">
    <source>
        <dbReference type="Proteomes" id="UP000184275"/>
    </source>
</evidence>
<feature type="binding site" evidence="6">
    <location>
        <position position="41"/>
    </location>
    <ligand>
        <name>substrate</name>
    </ligand>
</feature>
<evidence type="ECO:0000256" key="4">
    <source>
        <dbReference type="ARBA" id="ARBA00022833"/>
    </source>
</evidence>
<dbReference type="RefSeq" id="WP_073304050.1">
    <property type="nucleotide sequence ID" value="NZ_FRAW01000012.1"/>
</dbReference>
<feature type="binding site" description="via carbamate group" evidence="6">
    <location>
        <position position="95"/>
    </location>
    <ligand>
        <name>Zn(2+)</name>
        <dbReference type="ChEBI" id="CHEBI:29105"/>
        <label>1</label>
    </ligand>
</feature>
<dbReference type="Proteomes" id="UP000184275">
    <property type="component" value="Unassembled WGS sequence"/>
</dbReference>
<dbReference type="GO" id="GO:0008270">
    <property type="term" value="F:zinc ion binding"/>
    <property type="evidence" value="ECO:0007669"/>
    <property type="project" value="UniProtKB-UniRule"/>
</dbReference>
<keyword evidence="4 6" id="KW-0862">Zinc</keyword>
<accession>A0A1M6U653</accession>
<dbReference type="EMBL" id="FRAW01000012">
    <property type="protein sequence ID" value="SHK64650.1"/>
    <property type="molecule type" value="Genomic_DNA"/>
</dbReference>
<dbReference type="CDD" id="cd01294">
    <property type="entry name" value="DHOase"/>
    <property type="match status" value="1"/>
</dbReference>
<dbReference type="InterPro" id="IPR032466">
    <property type="entry name" value="Metal_Hydrolase"/>
</dbReference>
<dbReference type="GO" id="GO:0004151">
    <property type="term" value="F:dihydroorotase activity"/>
    <property type="evidence" value="ECO:0007669"/>
    <property type="project" value="UniProtKB-UniRule"/>
</dbReference>
<protein>
    <recommendedName>
        <fullName evidence="6 7">Dihydroorotase</fullName>
        <shortName evidence="6">DHOase</shortName>
        <ecNumber evidence="6 7">3.5.2.3</ecNumber>
    </recommendedName>
</protein>
<feature type="binding site" evidence="6">
    <location>
        <position position="15"/>
    </location>
    <ligand>
        <name>Zn(2+)</name>
        <dbReference type="ChEBI" id="CHEBI:29105"/>
        <label>1</label>
    </ligand>
</feature>
<dbReference type="AlphaFoldDB" id="A0A1M6U653"/>
<dbReference type="GO" id="GO:0006207">
    <property type="term" value="P:'de novo' pyrimidine nucleobase biosynthetic process"/>
    <property type="evidence" value="ECO:0007669"/>
    <property type="project" value="TreeGrafter"/>
</dbReference>
<evidence type="ECO:0000256" key="6">
    <source>
        <dbReference type="HAMAP-Rule" id="MF_00219"/>
    </source>
</evidence>
<dbReference type="Gene3D" id="3.20.20.140">
    <property type="entry name" value="Metal-dependent hydrolases"/>
    <property type="match status" value="1"/>
</dbReference>
<feature type="binding site" evidence="6">
    <location>
        <begin position="15"/>
        <end position="17"/>
    </location>
    <ligand>
        <name>substrate</name>
    </ligand>
</feature>
<dbReference type="InterPro" id="IPR002195">
    <property type="entry name" value="Dihydroorotase_CS"/>
</dbReference>
<dbReference type="PANTHER" id="PTHR43137">
    <property type="entry name" value="DIHYDROOROTASE"/>
    <property type="match status" value="1"/>
</dbReference>
<feature type="binding site" evidence="6">
    <location>
        <position position="132"/>
    </location>
    <ligand>
        <name>substrate</name>
    </ligand>
</feature>
<dbReference type="PROSITE" id="PS00482">
    <property type="entry name" value="DIHYDROOROTASE_1"/>
    <property type="match status" value="1"/>
</dbReference>